<dbReference type="Gene3D" id="3.30.40.10">
    <property type="entry name" value="Zinc/RING finger domain, C3HC4 (zinc finger)"/>
    <property type="match status" value="1"/>
</dbReference>
<keyword evidence="8" id="KW-0677">Repeat</keyword>
<dbReference type="InterPro" id="IPR031127">
    <property type="entry name" value="E3_UB_ligase_RBR"/>
</dbReference>
<evidence type="ECO:0000256" key="7">
    <source>
        <dbReference type="ARBA" id="ARBA00022723"/>
    </source>
</evidence>
<dbReference type="GO" id="GO:0008270">
    <property type="term" value="F:zinc ion binding"/>
    <property type="evidence" value="ECO:0007669"/>
    <property type="project" value="UniProtKB-KW"/>
</dbReference>
<dbReference type="Gene3D" id="1.20.120.1750">
    <property type="match status" value="1"/>
</dbReference>
<evidence type="ECO:0000313" key="15">
    <source>
        <dbReference type="EMBL" id="KAL3512021.1"/>
    </source>
</evidence>
<evidence type="ECO:0000256" key="6">
    <source>
        <dbReference type="ARBA" id="ARBA00022679"/>
    </source>
</evidence>
<evidence type="ECO:0000256" key="11">
    <source>
        <dbReference type="ARBA" id="ARBA00022833"/>
    </source>
</evidence>
<evidence type="ECO:0000313" key="16">
    <source>
        <dbReference type="Proteomes" id="UP001630127"/>
    </source>
</evidence>
<evidence type="ECO:0000256" key="9">
    <source>
        <dbReference type="ARBA" id="ARBA00022771"/>
    </source>
</evidence>
<evidence type="ECO:0000256" key="8">
    <source>
        <dbReference type="ARBA" id="ARBA00022737"/>
    </source>
</evidence>
<comment type="function">
    <text evidence="3">Might act as an E3 ubiquitin-protein ligase, or as part of E3 complex, which accepts ubiquitin from specific E2 ubiquitin-conjugating enzymes and then transfers it to substrates.</text>
</comment>
<dbReference type="SUPFAM" id="SSF57850">
    <property type="entry name" value="RING/U-box"/>
    <property type="match status" value="3"/>
</dbReference>
<keyword evidence="7" id="KW-0479">Metal-binding</keyword>
<dbReference type="Proteomes" id="UP001630127">
    <property type="component" value="Unassembled WGS sequence"/>
</dbReference>
<name>A0ABD2YZP0_9GENT</name>
<evidence type="ECO:0000256" key="12">
    <source>
        <dbReference type="PROSITE-ProRule" id="PRU00175"/>
    </source>
</evidence>
<dbReference type="PROSITE" id="PS00518">
    <property type="entry name" value="ZF_RING_1"/>
    <property type="match status" value="1"/>
</dbReference>
<dbReference type="PROSITE" id="PS51873">
    <property type="entry name" value="TRIAD"/>
    <property type="match status" value="1"/>
</dbReference>
<comment type="similarity">
    <text evidence="4">Belongs to the RBR family. Ariadne subfamily.</text>
</comment>
<dbReference type="InterPro" id="IPR002867">
    <property type="entry name" value="IBR_dom"/>
</dbReference>
<dbReference type="InterPro" id="IPR017907">
    <property type="entry name" value="Znf_RING_CS"/>
</dbReference>
<dbReference type="AlphaFoldDB" id="A0ABD2YZP0"/>
<organism evidence="15 16">
    <name type="scientific">Cinchona calisaya</name>
    <dbReference type="NCBI Taxonomy" id="153742"/>
    <lineage>
        <taxon>Eukaryota</taxon>
        <taxon>Viridiplantae</taxon>
        <taxon>Streptophyta</taxon>
        <taxon>Embryophyta</taxon>
        <taxon>Tracheophyta</taxon>
        <taxon>Spermatophyta</taxon>
        <taxon>Magnoliopsida</taxon>
        <taxon>eudicotyledons</taxon>
        <taxon>Gunneridae</taxon>
        <taxon>Pentapetalae</taxon>
        <taxon>asterids</taxon>
        <taxon>lamiids</taxon>
        <taxon>Gentianales</taxon>
        <taxon>Rubiaceae</taxon>
        <taxon>Cinchonoideae</taxon>
        <taxon>Cinchoneae</taxon>
        <taxon>Cinchona</taxon>
    </lineage>
</organism>
<evidence type="ECO:0000256" key="5">
    <source>
        <dbReference type="ARBA" id="ARBA00012251"/>
    </source>
</evidence>
<feature type="domain" description="RING-type" evidence="13">
    <location>
        <begin position="67"/>
        <end position="112"/>
    </location>
</feature>
<sequence length="276" mass="32144">MEKILKLVHRQTRDRGSISDADYAEELQLQEALEASLSNLQISQLNNNNNTLFGASKELGESSRLYCDICMEEKERYDMIKLESCSHSFCSDCLSGHIQAKVENNIHLITCPDSNCNYIIEPDFVKGIIPDNVLVRWEKAWSEATILDSEKFYCPYKDCSAMLVNDAEEEIIIRESECPVCRRLICARCYVPWHFEFECEEFQKLKMDERENDDLKMHALARENKWTKCPNCKFLIDKNEGCIHMTCRCGFEFCYICGLNWNESHWSCQTNDMGDN</sequence>
<gene>
    <name evidence="15" type="ORF">ACH5RR_024738</name>
</gene>
<keyword evidence="9 12" id="KW-0863">Zinc-finger</keyword>
<evidence type="ECO:0000256" key="4">
    <source>
        <dbReference type="ARBA" id="ARBA00005884"/>
    </source>
</evidence>
<proteinExistence type="inferred from homology"/>
<keyword evidence="6" id="KW-0808">Transferase</keyword>
<keyword evidence="10" id="KW-0833">Ubl conjugation pathway</keyword>
<dbReference type="Pfam" id="PF00097">
    <property type="entry name" value="zf-C3HC4"/>
    <property type="match status" value="1"/>
</dbReference>
<accession>A0ABD2YZP0</accession>
<comment type="cofactor">
    <cofactor evidence="2">
        <name>Zn(2+)</name>
        <dbReference type="ChEBI" id="CHEBI:29105"/>
    </cofactor>
</comment>
<evidence type="ECO:0000259" key="13">
    <source>
        <dbReference type="PROSITE" id="PS50089"/>
    </source>
</evidence>
<dbReference type="EC" id="2.3.2.31" evidence="5"/>
<evidence type="ECO:0000256" key="3">
    <source>
        <dbReference type="ARBA" id="ARBA00003976"/>
    </source>
</evidence>
<comment type="caution">
    <text evidence="15">The sequence shown here is derived from an EMBL/GenBank/DDBJ whole genome shotgun (WGS) entry which is preliminary data.</text>
</comment>
<dbReference type="InterPro" id="IPR044066">
    <property type="entry name" value="TRIAD_supradom"/>
</dbReference>
<dbReference type="Pfam" id="PF01485">
    <property type="entry name" value="IBR"/>
    <property type="match status" value="2"/>
</dbReference>
<protein>
    <recommendedName>
        <fullName evidence="5">RBR-type E3 ubiquitin transferase</fullName>
        <ecNumber evidence="5">2.3.2.31</ecNumber>
    </recommendedName>
</protein>
<evidence type="ECO:0000259" key="14">
    <source>
        <dbReference type="PROSITE" id="PS51873"/>
    </source>
</evidence>
<evidence type="ECO:0000256" key="2">
    <source>
        <dbReference type="ARBA" id="ARBA00001947"/>
    </source>
</evidence>
<dbReference type="GO" id="GO:0061630">
    <property type="term" value="F:ubiquitin protein ligase activity"/>
    <property type="evidence" value="ECO:0007669"/>
    <property type="project" value="UniProtKB-EC"/>
</dbReference>
<dbReference type="PROSITE" id="PS50089">
    <property type="entry name" value="ZF_RING_2"/>
    <property type="match status" value="1"/>
</dbReference>
<dbReference type="CDD" id="cd22584">
    <property type="entry name" value="Rcat_RBR_unk"/>
    <property type="match status" value="1"/>
</dbReference>
<dbReference type="InterPro" id="IPR013083">
    <property type="entry name" value="Znf_RING/FYVE/PHD"/>
</dbReference>
<feature type="domain" description="RING-type" evidence="14">
    <location>
        <begin position="63"/>
        <end position="276"/>
    </location>
</feature>
<reference evidence="15 16" key="1">
    <citation type="submission" date="2024-11" db="EMBL/GenBank/DDBJ databases">
        <title>A near-complete genome assembly of Cinchona calisaya.</title>
        <authorList>
            <person name="Lian D.C."/>
            <person name="Zhao X.W."/>
            <person name="Wei L."/>
        </authorList>
    </citation>
    <scope>NUCLEOTIDE SEQUENCE [LARGE SCALE GENOMIC DNA]</scope>
    <source>
        <tissue evidence="15">Nenye</tissue>
    </source>
</reference>
<dbReference type="InterPro" id="IPR018957">
    <property type="entry name" value="Znf_C3HC4_RING-type"/>
</dbReference>
<keyword evidence="11" id="KW-0862">Zinc</keyword>
<dbReference type="SMART" id="SM00647">
    <property type="entry name" value="IBR"/>
    <property type="match status" value="2"/>
</dbReference>
<comment type="catalytic activity">
    <reaction evidence="1">
        <text>[E2 ubiquitin-conjugating enzyme]-S-ubiquitinyl-L-cysteine + [acceptor protein]-L-lysine = [E2 ubiquitin-conjugating enzyme]-L-cysteine + [acceptor protein]-N(6)-ubiquitinyl-L-lysine.</text>
        <dbReference type="EC" id="2.3.2.31"/>
    </reaction>
</comment>
<dbReference type="PANTHER" id="PTHR11685">
    <property type="entry name" value="RBR FAMILY RING FINGER AND IBR DOMAIN-CONTAINING"/>
    <property type="match status" value="1"/>
</dbReference>
<dbReference type="InterPro" id="IPR001841">
    <property type="entry name" value="Znf_RING"/>
</dbReference>
<evidence type="ECO:0000256" key="1">
    <source>
        <dbReference type="ARBA" id="ARBA00001798"/>
    </source>
</evidence>
<keyword evidence="16" id="KW-1185">Reference proteome</keyword>
<dbReference type="EMBL" id="JBJUIK010000011">
    <property type="protein sequence ID" value="KAL3512021.1"/>
    <property type="molecule type" value="Genomic_DNA"/>
</dbReference>
<dbReference type="FunFam" id="3.30.40.10:FF:000230">
    <property type="entry name" value="RBR-type E3 ubiquitin transferase"/>
    <property type="match status" value="1"/>
</dbReference>
<evidence type="ECO:0000256" key="10">
    <source>
        <dbReference type="ARBA" id="ARBA00022786"/>
    </source>
</evidence>